<dbReference type="Proteomes" id="UP000538670">
    <property type="component" value="Unassembled WGS sequence"/>
</dbReference>
<dbReference type="RefSeq" id="WP_183951932.1">
    <property type="nucleotide sequence ID" value="NZ_JACIDH010000009.1"/>
</dbReference>
<comment type="caution">
    <text evidence="2">The sequence shown here is derived from an EMBL/GenBank/DDBJ whole genome shotgun (WGS) entry which is preliminary data.</text>
</comment>
<accession>A0A7W6ABQ7</accession>
<protein>
    <submittedName>
        <fullName evidence="2">SAM-dependent methyltransferase</fullName>
    </submittedName>
</protein>
<dbReference type="InterPro" id="IPR029063">
    <property type="entry name" value="SAM-dependent_MTases_sf"/>
</dbReference>
<gene>
    <name evidence="2" type="ORF">GGR48_002204</name>
</gene>
<keyword evidence="2" id="KW-0808">Transferase</keyword>
<proteinExistence type="predicted"/>
<sequence length="215" mass="23695">MTPIDLSGFAEKFAGDDDPWRTFSNHDEAVKRAAILHALGPGPWGRVLELGSGNGSNSRAVAPRARWLDATEGTVEGTRLTARAVAGWPRARAITLALPDRLPGRVYDAVVIAELLYYLPPLAMAQVARAVAQALRPGGRLVLAHHRVDYYDFAQHAAGIHMRFLRATGRRWRVATVRRRARWHVIVAQAIDDGDFHGPQKRLERAHPGGPLMRG</sequence>
<dbReference type="GO" id="GO:0008168">
    <property type="term" value="F:methyltransferase activity"/>
    <property type="evidence" value="ECO:0007669"/>
    <property type="project" value="UniProtKB-KW"/>
</dbReference>
<keyword evidence="2" id="KW-0489">Methyltransferase</keyword>
<evidence type="ECO:0000313" key="2">
    <source>
        <dbReference type="EMBL" id="MBB3879770.1"/>
    </source>
</evidence>
<evidence type="ECO:0000259" key="1">
    <source>
        <dbReference type="Pfam" id="PF08242"/>
    </source>
</evidence>
<feature type="domain" description="Methyltransferase type 12" evidence="1">
    <location>
        <begin position="48"/>
        <end position="141"/>
    </location>
</feature>
<dbReference type="Gene3D" id="3.40.50.150">
    <property type="entry name" value="Vaccinia Virus protein VP39"/>
    <property type="match status" value="1"/>
</dbReference>
<dbReference type="InterPro" id="IPR013217">
    <property type="entry name" value="Methyltransf_12"/>
</dbReference>
<dbReference type="AlphaFoldDB" id="A0A7W6ABQ7"/>
<keyword evidence="3" id="KW-1185">Reference proteome</keyword>
<dbReference type="EMBL" id="JACIDH010000009">
    <property type="protein sequence ID" value="MBB3879770.1"/>
    <property type="molecule type" value="Genomic_DNA"/>
</dbReference>
<name>A0A7W6ABQ7_9SPHN</name>
<dbReference type="GO" id="GO:0032259">
    <property type="term" value="P:methylation"/>
    <property type="evidence" value="ECO:0007669"/>
    <property type="project" value="UniProtKB-KW"/>
</dbReference>
<reference evidence="2 3" key="1">
    <citation type="submission" date="2020-08" db="EMBL/GenBank/DDBJ databases">
        <title>Genomic Encyclopedia of Type Strains, Phase IV (KMG-IV): sequencing the most valuable type-strain genomes for metagenomic binning, comparative biology and taxonomic classification.</title>
        <authorList>
            <person name="Goeker M."/>
        </authorList>
    </citation>
    <scope>NUCLEOTIDE SEQUENCE [LARGE SCALE GENOMIC DNA]</scope>
    <source>
        <strain evidence="2 3">DSM 19512</strain>
    </source>
</reference>
<organism evidence="2 3">
    <name type="scientific">Sphingomonas pseudosanguinis</name>
    <dbReference type="NCBI Taxonomy" id="413712"/>
    <lineage>
        <taxon>Bacteria</taxon>
        <taxon>Pseudomonadati</taxon>
        <taxon>Pseudomonadota</taxon>
        <taxon>Alphaproteobacteria</taxon>
        <taxon>Sphingomonadales</taxon>
        <taxon>Sphingomonadaceae</taxon>
        <taxon>Sphingomonas</taxon>
    </lineage>
</organism>
<dbReference type="SUPFAM" id="SSF53335">
    <property type="entry name" value="S-adenosyl-L-methionine-dependent methyltransferases"/>
    <property type="match status" value="1"/>
</dbReference>
<dbReference type="Pfam" id="PF08242">
    <property type="entry name" value="Methyltransf_12"/>
    <property type="match status" value="1"/>
</dbReference>
<evidence type="ECO:0000313" key="3">
    <source>
        <dbReference type="Proteomes" id="UP000538670"/>
    </source>
</evidence>